<keyword evidence="3 12" id="KW-0436">Ligase</keyword>
<dbReference type="InterPro" id="IPR013155">
    <property type="entry name" value="M/V/L/I-tRNA-synth_anticd-bd"/>
</dbReference>
<keyword evidence="8 12" id="KW-0648">Protein biosynthesis</keyword>
<dbReference type="AlphaFoldDB" id="A0A1H0DXE9"/>
<evidence type="ECO:0000256" key="8">
    <source>
        <dbReference type="ARBA" id="ARBA00022917"/>
    </source>
</evidence>
<keyword evidence="17" id="KW-1185">Reference proteome</keyword>
<comment type="cofactor">
    <cofactor evidence="12">
        <name>Zn(2+)</name>
        <dbReference type="ChEBI" id="CHEBI:29105"/>
    </cofactor>
    <text evidence="12">Binds 1 zinc ion per subunit.</text>
</comment>
<dbReference type="Gene3D" id="3.90.740.10">
    <property type="entry name" value="Valyl/Leucyl/Isoleucyl-tRNA synthetase, editing domain"/>
    <property type="match status" value="1"/>
</dbReference>
<comment type="catalytic activity">
    <reaction evidence="11 12">
        <text>tRNA(Ile) + L-isoleucine + ATP = L-isoleucyl-tRNA(Ile) + AMP + diphosphate</text>
        <dbReference type="Rhea" id="RHEA:11060"/>
        <dbReference type="Rhea" id="RHEA-COMP:9666"/>
        <dbReference type="Rhea" id="RHEA-COMP:9695"/>
        <dbReference type="ChEBI" id="CHEBI:30616"/>
        <dbReference type="ChEBI" id="CHEBI:33019"/>
        <dbReference type="ChEBI" id="CHEBI:58045"/>
        <dbReference type="ChEBI" id="CHEBI:78442"/>
        <dbReference type="ChEBI" id="CHEBI:78528"/>
        <dbReference type="ChEBI" id="CHEBI:456215"/>
        <dbReference type="EC" id="6.1.1.5"/>
    </reaction>
</comment>
<dbReference type="InterPro" id="IPR009008">
    <property type="entry name" value="Val/Leu/Ile-tRNA-synth_edit"/>
</dbReference>
<feature type="binding site" evidence="12">
    <location>
        <position position="609"/>
    </location>
    <ligand>
        <name>ATP</name>
        <dbReference type="ChEBI" id="CHEBI:30616"/>
    </ligand>
</feature>
<keyword evidence="6 12" id="KW-0862">Zinc</keyword>
<dbReference type="InterPro" id="IPR002301">
    <property type="entry name" value="Ile-tRNA-ligase"/>
</dbReference>
<keyword evidence="2 12" id="KW-0963">Cytoplasm</keyword>
<evidence type="ECO:0000256" key="5">
    <source>
        <dbReference type="ARBA" id="ARBA00022741"/>
    </source>
</evidence>
<dbReference type="CDD" id="cd07960">
    <property type="entry name" value="Anticodon_Ia_Ile_BEm"/>
    <property type="match status" value="1"/>
</dbReference>
<dbReference type="GO" id="GO:0005524">
    <property type="term" value="F:ATP binding"/>
    <property type="evidence" value="ECO:0007669"/>
    <property type="project" value="UniProtKB-UniRule"/>
</dbReference>
<keyword evidence="4 12" id="KW-0479">Metal-binding</keyword>
<evidence type="ECO:0000256" key="7">
    <source>
        <dbReference type="ARBA" id="ARBA00022840"/>
    </source>
</evidence>
<comment type="domain">
    <text evidence="12">IleRS has two distinct active sites: one for aminoacylation and one for editing. The misactivated valine is translocated from the active site to the editing site, which sterically excludes the correctly activated isoleucine. The single editing site contains two valyl binding pockets, one specific for each substrate (Val-AMP or Val-tRNA(Ile)).</text>
</comment>
<dbReference type="InterPro" id="IPR023585">
    <property type="entry name" value="Ile-tRNA-ligase_type1"/>
</dbReference>
<evidence type="ECO:0000256" key="9">
    <source>
        <dbReference type="ARBA" id="ARBA00023146"/>
    </source>
</evidence>
<dbReference type="InterPro" id="IPR002300">
    <property type="entry name" value="aa-tRNA-synth_Ia"/>
</dbReference>
<comment type="subcellular location">
    <subcellularLocation>
        <location evidence="12">Cytoplasm</location>
    </subcellularLocation>
</comment>
<dbReference type="GO" id="GO:0004822">
    <property type="term" value="F:isoleucine-tRNA ligase activity"/>
    <property type="evidence" value="ECO:0007669"/>
    <property type="project" value="UniProtKB-UniRule"/>
</dbReference>
<dbReference type="STRING" id="206665.SAMN04488516_10645"/>
<feature type="binding site" evidence="12">
    <location>
        <position position="928"/>
    </location>
    <ligand>
        <name>Zn(2+)</name>
        <dbReference type="ChEBI" id="CHEBI:29105"/>
    </ligand>
</feature>
<dbReference type="PANTHER" id="PTHR42765:SF1">
    <property type="entry name" value="ISOLEUCINE--TRNA LIGASE, MITOCHONDRIAL"/>
    <property type="match status" value="1"/>
</dbReference>
<evidence type="ECO:0000256" key="2">
    <source>
        <dbReference type="ARBA" id="ARBA00022490"/>
    </source>
</evidence>
<comment type="similarity">
    <text evidence="1 12">Belongs to the class-I aminoacyl-tRNA synthetase family. IleS type 1 subfamily.</text>
</comment>
<dbReference type="Gene3D" id="1.10.10.830">
    <property type="entry name" value="Ile-tRNA synthetase CP2 domain-like"/>
    <property type="match status" value="1"/>
</dbReference>
<evidence type="ECO:0000256" key="12">
    <source>
        <dbReference type="HAMAP-Rule" id="MF_02002"/>
    </source>
</evidence>
<evidence type="ECO:0000313" key="16">
    <source>
        <dbReference type="EMBL" id="SDN74864.1"/>
    </source>
</evidence>
<dbReference type="Pfam" id="PF06827">
    <property type="entry name" value="zf-FPG_IleRS"/>
    <property type="match status" value="1"/>
</dbReference>
<dbReference type="HAMAP" id="MF_02002">
    <property type="entry name" value="Ile_tRNA_synth_type1"/>
    <property type="match status" value="1"/>
</dbReference>
<evidence type="ECO:0000256" key="1">
    <source>
        <dbReference type="ARBA" id="ARBA00006887"/>
    </source>
</evidence>
<keyword evidence="9 12" id="KW-0030">Aminoacyl-tRNA synthetase</keyword>
<dbReference type="OrthoDB" id="9810365at2"/>
<dbReference type="CDD" id="cd00818">
    <property type="entry name" value="IleRS_core"/>
    <property type="match status" value="1"/>
</dbReference>
<dbReference type="InterPro" id="IPR010663">
    <property type="entry name" value="Znf_FPG/IleRS"/>
</dbReference>
<dbReference type="FunFam" id="1.10.730.20:FF:000001">
    <property type="entry name" value="Isoleucine--tRNA ligase"/>
    <property type="match status" value="1"/>
</dbReference>
<evidence type="ECO:0000259" key="15">
    <source>
        <dbReference type="Pfam" id="PF08264"/>
    </source>
</evidence>
<feature type="domain" description="Aminoacyl-tRNA synthetase class Ia" evidence="13">
    <location>
        <begin position="27"/>
        <end position="645"/>
    </location>
</feature>
<accession>A0A1H0DXE9</accession>
<evidence type="ECO:0000256" key="10">
    <source>
        <dbReference type="ARBA" id="ARBA00025217"/>
    </source>
</evidence>
<dbReference type="Pfam" id="PF08264">
    <property type="entry name" value="Anticodon_1"/>
    <property type="match status" value="1"/>
</dbReference>
<dbReference type="PANTHER" id="PTHR42765">
    <property type="entry name" value="SOLEUCYL-TRNA SYNTHETASE"/>
    <property type="match status" value="1"/>
</dbReference>
<dbReference type="RefSeq" id="WP_092065300.1">
    <property type="nucleotide sequence ID" value="NZ_FNIN01000006.1"/>
</dbReference>
<dbReference type="PRINTS" id="PR00984">
    <property type="entry name" value="TRNASYNTHILE"/>
</dbReference>
<dbReference type="SUPFAM" id="SSF50677">
    <property type="entry name" value="ValRS/IleRS/LeuRS editing domain"/>
    <property type="match status" value="1"/>
</dbReference>
<evidence type="ECO:0000313" key="17">
    <source>
        <dbReference type="Proteomes" id="UP000199602"/>
    </source>
</evidence>
<feature type="domain" description="Methionyl/Valyl/Leucyl/Isoleucyl-tRNA synthetase anticodon-binding" evidence="15">
    <location>
        <begin position="689"/>
        <end position="845"/>
    </location>
</feature>
<comment type="function">
    <text evidence="10 12">Catalyzes the attachment of isoleucine to tRNA(Ile). As IleRS can inadvertently accommodate and process structurally similar amino acids such as valine, to avoid such errors it has two additional distinct tRNA(Ile)-dependent editing activities. One activity is designated as 'pretransfer' editing and involves the hydrolysis of activated Val-AMP. The other activity is designated 'posttransfer' editing and involves deacylation of mischarged Val-tRNA(Ile).</text>
</comment>
<feature type="short sequence motif" description="'KMSKS' region" evidence="12">
    <location>
        <begin position="606"/>
        <end position="610"/>
    </location>
</feature>
<dbReference type="Gene3D" id="1.10.730.20">
    <property type="match status" value="1"/>
</dbReference>
<feature type="binding site" evidence="12">
    <location>
        <position position="908"/>
    </location>
    <ligand>
        <name>Zn(2+)</name>
        <dbReference type="ChEBI" id="CHEBI:29105"/>
    </ligand>
</feature>
<proteinExistence type="inferred from homology"/>
<dbReference type="EC" id="6.1.1.5" evidence="12"/>
<dbReference type="InterPro" id="IPR050081">
    <property type="entry name" value="Ile-tRNA_ligase"/>
</dbReference>
<dbReference type="SUPFAM" id="SSF52374">
    <property type="entry name" value="Nucleotidylyl transferase"/>
    <property type="match status" value="1"/>
</dbReference>
<feature type="domain" description="Zinc finger FPG/IleRS-type" evidence="14">
    <location>
        <begin position="902"/>
        <end position="930"/>
    </location>
</feature>
<dbReference type="InterPro" id="IPR009080">
    <property type="entry name" value="tRNAsynth_Ia_anticodon-bd"/>
</dbReference>
<dbReference type="FunFam" id="3.40.50.620:FF:000042">
    <property type="entry name" value="Isoleucine--tRNA ligase"/>
    <property type="match status" value="1"/>
</dbReference>
<reference evidence="16 17" key="1">
    <citation type="submission" date="2016-10" db="EMBL/GenBank/DDBJ databases">
        <authorList>
            <person name="de Groot N.N."/>
        </authorList>
    </citation>
    <scope>NUCLEOTIDE SEQUENCE [LARGE SCALE GENOMIC DNA]</scope>
    <source>
        <strain evidence="16 17">DSM 15269</strain>
    </source>
</reference>
<evidence type="ECO:0000259" key="14">
    <source>
        <dbReference type="Pfam" id="PF06827"/>
    </source>
</evidence>
<dbReference type="InterPro" id="IPR033708">
    <property type="entry name" value="Anticodon_Ile_BEm"/>
</dbReference>
<dbReference type="GO" id="GO:0002161">
    <property type="term" value="F:aminoacyl-tRNA deacylase activity"/>
    <property type="evidence" value="ECO:0007669"/>
    <property type="project" value="InterPro"/>
</dbReference>
<feature type="binding site" evidence="12">
    <location>
        <position position="905"/>
    </location>
    <ligand>
        <name>Zn(2+)</name>
        <dbReference type="ChEBI" id="CHEBI:29105"/>
    </ligand>
</feature>
<dbReference type="GO" id="GO:0005829">
    <property type="term" value="C:cytosol"/>
    <property type="evidence" value="ECO:0007669"/>
    <property type="project" value="TreeGrafter"/>
</dbReference>
<dbReference type="InterPro" id="IPR014729">
    <property type="entry name" value="Rossmann-like_a/b/a_fold"/>
</dbReference>
<protein>
    <recommendedName>
        <fullName evidence="12">Isoleucine--tRNA ligase</fullName>
        <ecNumber evidence="12">6.1.1.5</ecNumber>
    </recommendedName>
    <alternativeName>
        <fullName evidence="12">Isoleucyl-tRNA synthetase</fullName>
        <shortName evidence="12">IleRS</shortName>
    </alternativeName>
</protein>
<evidence type="ECO:0000259" key="13">
    <source>
        <dbReference type="Pfam" id="PF00133"/>
    </source>
</evidence>
<keyword evidence="5 12" id="KW-0547">Nucleotide-binding</keyword>
<feature type="binding site" evidence="12">
    <location>
        <position position="925"/>
    </location>
    <ligand>
        <name>Zn(2+)</name>
        <dbReference type="ChEBI" id="CHEBI:29105"/>
    </ligand>
</feature>
<dbReference type="Proteomes" id="UP000199602">
    <property type="component" value="Unassembled WGS sequence"/>
</dbReference>
<evidence type="ECO:0000256" key="6">
    <source>
        <dbReference type="ARBA" id="ARBA00022833"/>
    </source>
</evidence>
<evidence type="ECO:0000256" key="3">
    <source>
        <dbReference type="ARBA" id="ARBA00022598"/>
    </source>
</evidence>
<dbReference type="EMBL" id="FNIN01000006">
    <property type="protein sequence ID" value="SDN74864.1"/>
    <property type="molecule type" value="Genomic_DNA"/>
</dbReference>
<sequence>MSDYKDTLNLPKTSFPMRANLVKNEPKMLEFWQKIDVYQQMISKQDKKHRYTLHDGPPYANGHIHLGTSLNKILKDIIIKFKNLSGIRAEYVPGWDCHGLPIELKVEQSLGKDKKSLPLTEIREKCREYALKYLDIQREEFKRLGVFGLWDKPYLTMSPDYEAATARELARFMKRGGVRRAKKPIYWCISCKTALAEAEVEYYDHTSPSIYVRFPISNENLKDKFPQITGPAYVVIWTTTPWTLPDNMAIAVHPEFDYVWVKVGNEFYLLAERLLAICSEIFGWSEIVKIATVTGKDLEGLESRHPFYDRVSPLVLADYVTLESGTGCVHTAPGHGQEDYETGLRYGLDILSPLDDSGRFLPEVEFFAGLDVFSANPKVVEKLKEVGHLLAQTDISHSYPHCWRCKKPVIFRATTQWFISMEKNNLRQKALKAIQEDVRWIPSWGKDRIYNMVEQRPDWCISRQRAWGVPILALICKSCGEAWFDGEWAMDIVNRFESHPKGADYWFEAPIEELVPEGLKCPHCGKSDFEREDDILDVWFDSGTSFAAVVEKREECDFPADLYLEGSDQHRGWFHSSLLACVGTRDVPPYKAVLTHGYVVDGKGRKMSKSIGNVIAPEEIIKKYGAEILRLWVSSVNYQEDVRISDEILKRLVDAYRRIRNTCRFILGNLVDFNPATDLVPFESMLSLDRYGLSLALNAHSRVQKAYANFEFHKVFHTVHNLCVTDLSAFYLDILKDRLYVSEKESNERRSAQTALYYILFLLLSDIAPILSFTAEEVFQHLPEKLRLNEPTVFGANLPKPDFQIEEQEKHFWELIYLLREEVTKAIEPKRKQGVVGHSLECKVVLYLPEQLKDELKGQETLLREVFIVSQVVFEPEENALDDAYVSTEVDGLKIQVNKADGKKCQRCWVYHPDTGKNEKYPDVCPRCAAVLEKMA</sequence>
<evidence type="ECO:0000256" key="11">
    <source>
        <dbReference type="ARBA" id="ARBA00048359"/>
    </source>
</evidence>
<dbReference type="GO" id="GO:0008270">
    <property type="term" value="F:zinc ion binding"/>
    <property type="evidence" value="ECO:0007669"/>
    <property type="project" value="UniProtKB-UniRule"/>
</dbReference>
<dbReference type="SUPFAM" id="SSF47323">
    <property type="entry name" value="Anticodon-binding domain of a subclass of class I aminoacyl-tRNA synthetases"/>
    <property type="match status" value="1"/>
</dbReference>
<organism evidence="16 17">
    <name type="scientific">Desulfonauticus submarinus</name>
    <dbReference type="NCBI Taxonomy" id="206665"/>
    <lineage>
        <taxon>Bacteria</taxon>
        <taxon>Pseudomonadati</taxon>
        <taxon>Thermodesulfobacteriota</taxon>
        <taxon>Desulfovibrionia</taxon>
        <taxon>Desulfovibrionales</taxon>
        <taxon>Desulfonauticaceae</taxon>
        <taxon>Desulfonauticus</taxon>
    </lineage>
</organism>
<name>A0A1H0DXE9_9BACT</name>
<dbReference type="PROSITE" id="PS00178">
    <property type="entry name" value="AA_TRNA_LIGASE_I"/>
    <property type="match status" value="1"/>
</dbReference>
<feature type="short sequence motif" description="'HIGH' region" evidence="12">
    <location>
        <begin position="58"/>
        <end position="68"/>
    </location>
</feature>
<feature type="binding site" evidence="12">
    <location>
        <position position="565"/>
    </location>
    <ligand>
        <name>L-isoleucyl-5'-AMP</name>
        <dbReference type="ChEBI" id="CHEBI:178002"/>
    </ligand>
</feature>
<dbReference type="Gene3D" id="3.40.50.620">
    <property type="entry name" value="HUPs"/>
    <property type="match status" value="2"/>
</dbReference>
<gene>
    <name evidence="12" type="primary">ileS</name>
    <name evidence="16" type="ORF">SAMN04488516_10645</name>
</gene>
<keyword evidence="7 12" id="KW-0067">ATP-binding</keyword>
<dbReference type="GO" id="GO:0006428">
    <property type="term" value="P:isoleucyl-tRNA aminoacylation"/>
    <property type="evidence" value="ECO:0007669"/>
    <property type="project" value="UniProtKB-UniRule"/>
</dbReference>
<dbReference type="Pfam" id="PF00133">
    <property type="entry name" value="tRNA-synt_1"/>
    <property type="match status" value="1"/>
</dbReference>
<dbReference type="InterPro" id="IPR001412">
    <property type="entry name" value="aa-tRNA-synth_I_CS"/>
</dbReference>
<evidence type="ECO:0000256" key="4">
    <source>
        <dbReference type="ARBA" id="ARBA00022723"/>
    </source>
</evidence>
<comment type="subunit">
    <text evidence="12">Monomer.</text>
</comment>
<dbReference type="GO" id="GO:0000049">
    <property type="term" value="F:tRNA binding"/>
    <property type="evidence" value="ECO:0007669"/>
    <property type="project" value="InterPro"/>
</dbReference>
<dbReference type="NCBIfam" id="TIGR00392">
    <property type="entry name" value="ileS"/>
    <property type="match status" value="1"/>
</dbReference>